<protein>
    <recommendedName>
        <fullName evidence="3">BTB domain-containing protein</fullName>
    </recommendedName>
</protein>
<keyword evidence="2" id="KW-1185">Reference proteome</keyword>
<proteinExistence type="predicted"/>
<dbReference type="EMBL" id="MU006089">
    <property type="protein sequence ID" value="KAF2843748.1"/>
    <property type="molecule type" value="Genomic_DNA"/>
</dbReference>
<evidence type="ECO:0000313" key="1">
    <source>
        <dbReference type="EMBL" id="KAF2843748.1"/>
    </source>
</evidence>
<organism evidence="1 2">
    <name type="scientific">Patellaria atrata CBS 101060</name>
    <dbReference type="NCBI Taxonomy" id="1346257"/>
    <lineage>
        <taxon>Eukaryota</taxon>
        <taxon>Fungi</taxon>
        <taxon>Dikarya</taxon>
        <taxon>Ascomycota</taxon>
        <taxon>Pezizomycotina</taxon>
        <taxon>Dothideomycetes</taxon>
        <taxon>Dothideomycetes incertae sedis</taxon>
        <taxon>Patellariales</taxon>
        <taxon>Patellariaceae</taxon>
        <taxon>Patellaria</taxon>
    </lineage>
</organism>
<dbReference type="Proteomes" id="UP000799429">
    <property type="component" value="Unassembled WGS sequence"/>
</dbReference>
<evidence type="ECO:0008006" key="3">
    <source>
        <dbReference type="Google" id="ProtNLM"/>
    </source>
</evidence>
<dbReference type="AlphaFoldDB" id="A0A9P4VU16"/>
<gene>
    <name evidence="1" type="ORF">M501DRAFT_1013084</name>
</gene>
<reference evidence="1" key="1">
    <citation type="journal article" date="2020" name="Stud. Mycol.">
        <title>101 Dothideomycetes genomes: a test case for predicting lifestyles and emergence of pathogens.</title>
        <authorList>
            <person name="Haridas S."/>
            <person name="Albert R."/>
            <person name="Binder M."/>
            <person name="Bloem J."/>
            <person name="Labutti K."/>
            <person name="Salamov A."/>
            <person name="Andreopoulos B."/>
            <person name="Baker S."/>
            <person name="Barry K."/>
            <person name="Bills G."/>
            <person name="Bluhm B."/>
            <person name="Cannon C."/>
            <person name="Castanera R."/>
            <person name="Culley D."/>
            <person name="Daum C."/>
            <person name="Ezra D."/>
            <person name="Gonzalez J."/>
            <person name="Henrissat B."/>
            <person name="Kuo A."/>
            <person name="Liang C."/>
            <person name="Lipzen A."/>
            <person name="Lutzoni F."/>
            <person name="Magnuson J."/>
            <person name="Mondo S."/>
            <person name="Nolan M."/>
            <person name="Ohm R."/>
            <person name="Pangilinan J."/>
            <person name="Park H.-J."/>
            <person name="Ramirez L."/>
            <person name="Alfaro M."/>
            <person name="Sun H."/>
            <person name="Tritt A."/>
            <person name="Yoshinaga Y."/>
            <person name="Zwiers L.-H."/>
            <person name="Turgeon B."/>
            <person name="Goodwin S."/>
            <person name="Spatafora J."/>
            <person name="Crous P."/>
            <person name="Grigoriev I."/>
        </authorList>
    </citation>
    <scope>NUCLEOTIDE SEQUENCE</scope>
    <source>
        <strain evidence="1">CBS 101060</strain>
    </source>
</reference>
<evidence type="ECO:0000313" key="2">
    <source>
        <dbReference type="Proteomes" id="UP000799429"/>
    </source>
</evidence>
<accession>A0A9P4VU16</accession>
<sequence length="251" mass="28732">MNTQPTQVVQDQAQAAHTTVQVVVPVIIKLDVLNGNFFTITVNARLLRAYSSRAWARLTDDAQWAPAKILNLPYLSTIPDALTCIVGWMKMIGMPNPVLRVADVGYPTEGRFEEFVWLYKTYCLLGIPMPQHVYKRTLQRWIDGSGGRIITPDELDIAWDALDPAEPVIKTIVARHAWRGYAGRVLRECGTTHHGRVEEWVAQTMQEAPENVRMEEVTLWRHKYYMETETVGMCNWQRRLTRGPPTNGERD</sequence>
<name>A0A9P4VU16_9PEZI</name>
<comment type="caution">
    <text evidence="1">The sequence shown here is derived from an EMBL/GenBank/DDBJ whole genome shotgun (WGS) entry which is preliminary data.</text>
</comment>